<comment type="caution">
    <text evidence="8">The sequence shown here is derived from an EMBL/GenBank/DDBJ whole genome shotgun (WGS) entry which is preliminary data.</text>
</comment>
<name>A0A1Q5PV49_9ACTO</name>
<dbReference type="Proteomes" id="UP000185612">
    <property type="component" value="Unassembled WGS sequence"/>
</dbReference>
<keyword evidence="6 7" id="KW-0472">Membrane</keyword>
<evidence type="ECO:0000256" key="6">
    <source>
        <dbReference type="ARBA" id="ARBA00023136"/>
    </source>
</evidence>
<dbReference type="Pfam" id="PF01899">
    <property type="entry name" value="MNHE"/>
    <property type="match status" value="1"/>
</dbReference>
<evidence type="ECO:0008006" key="10">
    <source>
        <dbReference type="Google" id="ProtNLM"/>
    </source>
</evidence>
<evidence type="ECO:0000256" key="2">
    <source>
        <dbReference type="ARBA" id="ARBA00006228"/>
    </source>
</evidence>
<reference evidence="9" key="1">
    <citation type="submission" date="2016-12" db="EMBL/GenBank/DDBJ databases">
        <authorList>
            <person name="Meng X."/>
        </authorList>
    </citation>
    <scope>NUCLEOTIDE SEQUENCE [LARGE SCALE GENOMIC DNA]</scope>
    <source>
        <strain evidence="9">DSM 20732</strain>
    </source>
</reference>
<organism evidence="8 9">
    <name type="scientific">Buchananella hordeovulneris</name>
    <dbReference type="NCBI Taxonomy" id="52770"/>
    <lineage>
        <taxon>Bacteria</taxon>
        <taxon>Bacillati</taxon>
        <taxon>Actinomycetota</taxon>
        <taxon>Actinomycetes</taxon>
        <taxon>Actinomycetales</taxon>
        <taxon>Actinomycetaceae</taxon>
        <taxon>Buchananella</taxon>
    </lineage>
</organism>
<dbReference type="GO" id="GO:0005886">
    <property type="term" value="C:plasma membrane"/>
    <property type="evidence" value="ECO:0007669"/>
    <property type="project" value="UniProtKB-SubCell"/>
</dbReference>
<dbReference type="PANTHER" id="PTHR34584:SF1">
    <property type="entry name" value="NA(+)_H(+) ANTIPORTER SUBUNIT E1"/>
    <property type="match status" value="1"/>
</dbReference>
<dbReference type="STRING" id="52770.BSZ40_07235"/>
<keyword evidence="5 7" id="KW-1133">Transmembrane helix</keyword>
<sequence length="195" mass="21493">MRAHRRAWKWRRRVTLTSTIWLTLLWPLLYSDFSLVNLLAGLALALAVQVVLPLPRTGLGSHMRITALVWLVVRFLWDMAVATVQVAGAVVRGRQPLNAIVRVQLACDSDLFLTMVAGMTTLVPGSVVIQAYRRQSLVYLHVLDIEQAGGVGAVRQAVLAQEERILRALGSQAELAAAGVSPPVWWAPWRGKESA</sequence>
<feature type="transmembrane region" description="Helical" evidence="7">
    <location>
        <begin position="12"/>
        <end position="29"/>
    </location>
</feature>
<evidence type="ECO:0000313" key="9">
    <source>
        <dbReference type="Proteomes" id="UP000185612"/>
    </source>
</evidence>
<evidence type="ECO:0000256" key="1">
    <source>
        <dbReference type="ARBA" id="ARBA00004651"/>
    </source>
</evidence>
<dbReference type="AlphaFoldDB" id="A0A1Q5PV49"/>
<dbReference type="InterPro" id="IPR002758">
    <property type="entry name" value="Cation_antiport_E"/>
</dbReference>
<evidence type="ECO:0000256" key="4">
    <source>
        <dbReference type="ARBA" id="ARBA00022692"/>
    </source>
</evidence>
<dbReference type="NCBIfam" id="NF006521">
    <property type="entry name" value="PRK08965.1-5"/>
    <property type="match status" value="1"/>
</dbReference>
<accession>A0A1Q5PV49</accession>
<evidence type="ECO:0000256" key="3">
    <source>
        <dbReference type="ARBA" id="ARBA00022475"/>
    </source>
</evidence>
<proteinExistence type="inferred from homology"/>
<feature type="transmembrane region" description="Helical" evidence="7">
    <location>
        <begin position="35"/>
        <end position="55"/>
    </location>
</feature>
<dbReference type="InParanoid" id="A0A1Q5PV49"/>
<keyword evidence="3" id="KW-1003">Cell membrane</keyword>
<gene>
    <name evidence="8" type="ORF">BSZ40_07235</name>
</gene>
<feature type="transmembrane region" description="Helical" evidence="7">
    <location>
        <begin position="111"/>
        <end position="132"/>
    </location>
</feature>
<comment type="similarity">
    <text evidence="2">Belongs to the CPA3 antiporters (TC 2.A.63) subunit E family.</text>
</comment>
<evidence type="ECO:0000256" key="7">
    <source>
        <dbReference type="SAM" id="Phobius"/>
    </source>
</evidence>
<evidence type="ECO:0000313" key="8">
    <source>
        <dbReference type="EMBL" id="OKL51473.1"/>
    </source>
</evidence>
<dbReference type="GO" id="GO:0008324">
    <property type="term" value="F:monoatomic cation transmembrane transporter activity"/>
    <property type="evidence" value="ECO:0007669"/>
    <property type="project" value="InterPro"/>
</dbReference>
<keyword evidence="4 7" id="KW-0812">Transmembrane</keyword>
<dbReference type="EMBL" id="MQVS01000007">
    <property type="protein sequence ID" value="OKL51473.1"/>
    <property type="molecule type" value="Genomic_DNA"/>
</dbReference>
<protein>
    <recommendedName>
        <fullName evidence="10">Na+/H+ antiporter subunit E</fullName>
    </recommendedName>
</protein>
<keyword evidence="9" id="KW-1185">Reference proteome</keyword>
<dbReference type="PANTHER" id="PTHR34584">
    <property type="entry name" value="NA(+)/H(+) ANTIPORTER SUBUNIT E1"/>
    <property type="match status" value="1"/>
</dbReference>
<comment type="subcellular location">
    <subcellularLocation>
        <location evidence="1">Cell membrane</location>
        <topology evidence="1">Multi-pass membrane protein</topology>
    </subcellularLocation>
</comment>
<feature type="transmembrane region" description="Helical" evidence="7">
    <location>
        <begin position="67"/>
        <end position="91"/>
    </location>
</feature>
<evidence type="ECO:0000256" key="5">
    <source>
        <dbReference type="ARBA" id="ARBA00022989"/>
    </source>
</evidence>